<dbReference type="InterPro" id="IPR000524">
    <property type="entry name" value="Tscrpt_reg_HTH_GntR"/>
</dbReference>
<dbReference type="CDD" id="cd00609">
    <property type="entry name" value="AAT_like"/>
    <property type="match status" value="1"/>
</dbReference>
<dbReference type="GO" id="GO:0003677">
    <property type="term" value="F:DNA binding"/>
    <property type="evidence" value="ECO:0007669"/>
    <property type="project" value="UniProtKB-KW"/>
</dbReference>
<comment type="similarity">
    <text evidence="2">In the C-terminal section; belongs to the class-I pyridoxal-phosphate-dependent aminotransferase family.</text>
</comment>
<accession>A0A850EKM0</accession>
<evidence type="ECO:0000256" key="3">
    <source>
        <dbReference type="ARBA" id="ARBA00022576"/>
    </source>
</evidence>
<dbReference type="InterPro" id="IPR036390">
    <property type="entry name" value="WH_DNA-bd_sf"/>
</dbReference>
<protein>
    <submittedName>
        <fullName evidence="9">PLP-dependent aminotransferase family protein</fullName>
    </submittedName>
</protein>
<evidence type="ECO:0000256" key="6">
    <source>
        <dbReference type="ARBA" id="ARBA00023125"/>
    </source>
</evidence>
<evidence type="ECO:0000313" key="9">
    <source>
        <dbReference type="EMBL" id="NUU60279.1"/>
    </source>
</evidence>
<dbReference type="GO" id="GO:0030170">
    <property type="term" value="F:pyridoxal phosphate binding"/>
    <property type="evidence" value="ECO:0007669"/>
    <property type="project" value="InterPro"/>
</dbReference>
<dbReference type="GO" id="GO:0003700">
    <property type="term" value="F:DNA-binding transcription factor activity"/>
    <property type="evidence" value="ECO:0007669"/>
    <property type="project" value="InterPro"/>
</dbReference>
<reference evidence="9" key="1">
    <citation type="submission" date="2020-06" db="EMBL/GenBank/DDBJ databases">
        <title>Paenibacillus sp. nov., isolated from soil.</title>
        <authorList>
            <person name="Seo Y.L."/>
        </authorList>
    </citation>
    <scope>NUCLEOTIDE SEQUENCE [LARGE SCALE GENOMIC DNA]</scope>
    <source>
        <strain evidence="9">JW14</strain>
    </source>
</reference>
<dbReference type="PANTHER" id="PTHR46577">
    <property type="entry name" value="HTH-TYPE TRANSCRIPTIONAL REGULATORY PROTEIN GABR"/>
    <property type="match status" value="1"/>
</dbReference>
<dbReference type="AlphaFoldDB" id="A0A850EKM0"/>
<dbReference type="InterPro" id="IPR036388">
    <property type="entry name" value="WH-like_DNA-bd_sf"/>
</dbReference>
<keyword evidence="5" id="KW-0805">Transcription regulation</keyword>
<sequence>MKKYHSVLADMEHLIREGKYSPGQKLPSVRSAATFYNCSVSTVLRAYGELERKHTVYSIPQSGYYMVEKPDDMEPSTGHETLDFASASPDLNVFPYLDFQHCLNKAIDIYKYHLFTYSDVLGWGTLRHTLVSHLAEYQVFAKAERIIITSGIQQALEILAKMPFPGGGTQILVEQPGYDIYLRYLEGEGLPVSGISRSAAGINLLELEERFRSGDVKFFYTMPRYQNPLGTSYSAEERRAIAGLAAKYDVYIVEDDYMADLGAERRFDPIYAYDQTSHVIYLKSFSKIIFPGLRLGAVVLPEALLEAFRAHKGYTDTSLLSQAALEIYIRNGMYEHHKHKIKDLYAERMHALYAALERYNTEGLIEVSPGSSGVYVQFKLPGTVNLDRLLKRLKERKISVVSGRGFYLSDYQEREKFIRISISRARLEQIDEGIQAIVQEVTRTGRW</sequence>
<comment type="caution">
    <text evidence="9">The sequence shown here is derived from an EMBL/GenBank/DDBJ whole genome shotgun (WGS) entry which is preliminary data.</text>
</comment>
<dbReference type="CDD" id="cd07377">
    <property type="entry name" value="WHTH_GntR"/>
    <property type="match status" value="1"/>
</dbReference>
<dbReference type="Gene3D" id="3.40.640.10">
    <property type="entry name" value="Type I PLP-dependent aspartate aminotransferase-like (Major domain)"/>
    <property type="match status" value="1"/>
</dbReference>
<dbReference type="PROSITE" id="PS50949">
    <property type="entry name" value="HTH_GNTR"/>
    <property type="match status" value="1"/>
</dbReference>
<evidence type="ECO:0000256" key="7">
    <source>
        <dbReference type="ARBA" id="ARBA00023163"/>
    </source>
</evidence>
<dbReference type="Proteomes" id="UP000564806">
    <property type="component" value="Unassembled WGS sequence"/>
</dbReference>
<evidence type="ECO:0000256" key="4">
    <source>
        <dbReference type="ARBA" id="ARBA00022898"/>
    </source>
</evidence>
<dbReference type="SMART" id="SM00345">
    <property type="entry name" value="HTH_GNTR"/>
    <property type="match status" value="1"/>
</dbReference>
<dbReference type="InterPro" id="IPR015421">
    <property type="entry name" value="PyrdxlP-dep_Trfase_major"/>
</dbReference>
<evidence type="ECO:0000313" key="10">
    <source>
        <dbReference type="Proteomes" id="UP000564806"/>
    </source>
</evidence>
<feature type="domain" description="HTH gntR-type" evidence="8">
    <location>
        <begin position="1"/>
        <end position="69"/>
    </location>
</feature>
<name>A0A850EKM0_9BACL</name>
<dbReference type="Pfam" id="PF00392">
    <property type="entry name" value="GntR"/>
    <property type="match status" value="1"/>
</dbReference>
<gene>
    <name evidence="9" type="ORF">HPT30_07975</name>
</gene>
<dbReference type="EMBL" id="JABWCS010000199">
    <property type="protein sequence ID" value="NUU60279.1"/>
    <property type="molecule type" value="Genomic_DNA"/>
</dbReference>
<keyword evidence="10" id="KW-1185">Reference proteome</keyword>
<dbReference type="InterPro" id="IPR004839">
    <property type="entry name" value="Aminotransferase_I/II_large"/>
</dbReference>
<dbReference type="SUPFAM" id="SSF53383">
    <property type="entry name" value="PLP-dependent transferases"/>
    <property type="match status" value="1"/>
</dbReference>
<evidence type="ECO:0000256" key="1">
    <source>
        <dbReference type="ARBA" id="ARBA00001933"/>
    </source>
</evidence>
<evidence type="ECO:0000256" key="2">
    <source>
        <dbReference type="ARBA" id="ARBA00005384"/>
    </source>
</evidence>
<dbReference type="RefSeq" id="WP_175370877.1">
    <property type="nucleotide sequence ID" value="NZ_JABWCS010000199.1"/>
</dbReference>
<dbReference type="Pfam" id="PF00155">
    <property type="entry name" value="Aminotran_1_2"/>
    <property type="match status" value="1"/>
</dbReference>
<keyword evidence="3 9" id="KW-0032">Aminotransferase</keyword>
<proteinExistence type="inferred from homology"/>
<dbReference type="GO" id="GO:0008483">
    <property type="term" value="F:transaminase activity"/>
    <property type="evidence" value="ECO:0007669"/>
    <property type="project" value="UniProtKB-KW"/>
</dbReference>
<keyword evidence="9" id="KW-0808">Transferase</keyword>
<comment type="cofactor">
    <cofactor evidence="1">
        <name>pyridoxal 5'-phosphate</name>
        <dbReference type="ChEBI" id="CHEBI:597326"/>
    </cofactor>
</comment>
<evidence type="ECO:0000259" key="8">
    <source>
        <dbReference type="PROSITE" id="PS50949"/>
    </source>
</evidence>
<evidence type="ECO:0000256" key="5">
    <source>
        <dbReference type="ARBA" id="ARBA00023015"/>
    </source>
</evidence>
<dbReference type="Gene3D" id="1.10.10.10">
    <property type="entry name" value="Winged helix-like DNA-binding domain superfamily/Winged helix DNA-binding domain"/>
    <property type="match status" value="1"/>
</dbReference>
<keyword evidence="6" id="KW-0238">DNA-binding</keyword>
<dbReference type="InterPro" id="IPR015424">
    <property type="entry name" value="PyrdxlP-dep_Trfase"/>
</dbReference>
<dbReference type="PANTHER" id="PTHR46577:SF1">
    <property type="entry name" value="HTH-TYPE TRANSCRIPTIONAL REGULATORY PROTEIN GABR"/>
    <property type="match status" value="1"/>
</dbReference>
<keyword evidence="4" id="KW-0663">Pyridoxal phosphate</keyword>
<dbReference type="SUPFAM" id="SSF46785">
    <property type="entry name" value="Winged helix' DNA-binding domain"/>
    <property type="match status" value="1"/>
</dbReference>
<organism evidence="9 10">
    <name type="scientific">Paenibacillus agri</name>
    <dbReference type="NCBI Taxonomy" id="2744309"/>
    <lineage>
        <taxon>Bacteria</taxon>
        <taxon>Bacillati</taxon>
        <taxon>Bacillota</taxon>
        <taxon>Bacilli</taxon>
        <taxon>Bacillales</taxon>
        <taxon>Paenibacillaceae</taxon>
        <taxon>Paenibacillus</taxon>
    </lineage>
</organism>
<keyword evidence="7" id="KW-0804">Transcription</keyword>
<dbReference type="InterPro" id="IPR051446">
    <property type="entry name" value="HTH_trans_reg/aminotransferase"/>
</dbReference>